<dbReference type="EMBL" id="LWBO01000044">
    <property type="protein sequence ID" value="OQP42636.1"/>
    <property type="molecule type" value="Genomic_DNA"/>
</dbReference>
<name>A0ABX3NQ94_9BACT</name>
<protein>
    <recommendedName>
        <fullName evidence="3">Lipoprotein</fullName>
    </recommendedName>
</protein>
<dbReference type="Proteomes" id="UP000192277">
    <property type="component" value="Unassembled WGS sequence"/>
</dbReference>
<accession>A0ABX3NQ94</accession>
<evidence type="ECO:0000313" key="2">
    <source>
        <dbReference type="Proteomes" id="UP000192277"/>
    </source>
</evidence>
<dbReference type="PROSITE" id="PS51257">
    <property type="entry name" value="PROKAR_LIPOPROTEIN"/>
    <property type="match status" value="1"/>
</dbReference>
<reference evidence="1 2" key="1">
    <citation type="submission" date="2016-04" db="EMBL/GenBank/DDBJ databases">
        <authorList>
            <person name="Chen L."/>
            <person name="Zhuang W."/>
            <person name="Wang G."/>
        </authorList>
    </citation>
    <scope>NUCLEOTIDE SEQUENCE [LARGE SCALE GENOMIC DNA]</scope>
    <source>
        <strain evidence="2">GR20</strain>
    </source>
</reference>
<evidence type="ECO:0008006" key="3">
    <source>
        <dbReference type="Google" id="ProtNLM"/>
    </source>
</evidence>
<proteinExistence type="predicted"/>
<comment type="caution">
    <text evidence="1">The sequence shown here is derived from an EMBL/GenBank/DDBJ whole genome shotgun (WGS) entry which is preliminary data.</text>
</comment>
<gene>
    <name evidence="1" type="ORF">A4D02_13815</name>
</gene>
<sequence>MNAPLIRTLAIACLFIAVLFSCKPSSPKPTGPAFERILQDTTNNRRAQTDLMQVEHYNSICKGIGLNRLYDGVDSFEVRAWRQFSVFGMATDEEIYSLRLIDSTVNLTFYRVYCTQNNDENFRTWNAFTDAKIDSFVAVSKTFPKKIADSIDLRSLWNLKTQSALSIPDSIGFLDGTTTSLELASRSKYKLIRHHEAIAYYERTGIKDIADYMDAHDKLIALFQSNRVYVR</sequence>
<evidence type="ECO:0000313" key="1">
    <source>
        <dbReference type="EMBL" id="OQP42636.1"/>
    </source>
</evidence>
<organism evidence="1 2">
    <name type="scientific">Niastella koreensis</name>
    <dbReference type="NCBI Taxonomy" id="354356"/>
    <lineage>
        <taxon>Bacteria</taxon>
        <taxon>Pseudomonadati</taxon>
        <taxon>Bacteroidota</taxon>
        <taxon>Chitinophagia</taxon>
        <taxon>Chitinophagales</taxon>
        <taxon>Chitinophagaceae</taxon>
        <taxon>Niastella</taxon>
    </lineage>
</organism>
<keyword evidence="2" id="KW-1185">Reference proteome</keyword>